<evidence type="ECO:0000313" key="4">
    <source>
        <dbReference type="Proteomes" id="UP000218676"/>
    </source>
</evidence>
<dbReference type="Proteomes" id="UP000516656">
    <property type="component" value="Chromosome 1"/>
</dbReference>
<keyword evidence="1" id="KW-0812">Transmembrane</keyword>
<proteinExistence type="predicted"/>
<reference evidence="3 5" key="3">
    <citation type="submission" date="2020-09" db="EMBL/GenBank/DDBJ databases">
        <title>Complete, closed and curated genome sequences of Photobacterium damselae subsp. piscicida isolates from Australia indicate localised evolution and additional plasmid-borne pathogenicity mechanisms.</title>
        <authorList>
            <person name="Baseggio L."/>
            <person name="Silayeva O."/>
            <person name="Buller N."/>
            <person name="Landos M."/>
            <person name="Engelstaedter J."/>
            <person name="Barnes A.C."/>
        </authorList>
    </citation>
    <scope>NUCLEOTIDE SEQUENCE [LARGE SCALE GENOMIC DNA]</scope>
    <source>
        <strain evidence="3 5">AS-16-0540-1</strain>
    </source>
</reference>
<reference evidence="2" key="1">
    <citation type="journal article" date="2017" name="Genome Announc.">
        <title>Whole-Genome Sequence of Photobacterium damselae subsp. piscicida Strain 91-197, Isolated from Hybrid Striped Bass (Morone sp.) in the United States.</title>
        <authorList>
            <person name="Teru Y."/>
            <person name="Hikima J."/>
            <person name="Kono T."/>
            <person name="Sakai M."/>
            <person name="Takano T."/>
            <person name="Hawke J.P."/>
            <person name="Takeyama H."/>
            <person name="Aoki T."/>
        </authorList>
    </citation>
    <scope>NUCLEOTIDE SEQUENCE</scope>
    <source>
        <strain evidence="2">91-197</strain>
    </source>
</reference>
<feature type="transmembrane region" description="Helical" evidence="1">
    <location>
        <begin position="21"/>
        <end position="44"/>
    </location>
</feature>
<dbReference type="EMBL" id="CP061854">
    <property type="protein sequence ID" value="QOD56713.1"/>
    <property type="molecule type" value="Genomic_DNA"/>
</dbReference>
<evidence type="ECO:0000313" key="3">
    <source>
        <dbReference type="EMBL" id="QOD56713.1"/>
    </source>
</evidence>
<gene>
    <name evidence="3" type="ORF">IC627_01080</name>
    <name evidence="2" type="ORF">PDPUS_1_03028</name>
</gene>
<dbReference type="InterPro" id="IPR052534">
    <property type="entry name" value="Extracell_DNA_Util/SecSys_Comp"/>
</dbReference>
<dbReference type="AlphaFoldDB" id="A0A1Q9H2D4"/>
<dbReference type="PANTHER" id="PTHR40278">
    <property type="entry name" value="DNA UTILIZATION PROTEIN HOFN"/>
    <property type="match status" value="1"/>
</dbReference>
<organism evidence="2 4">
    <name type="scientific">Photobacterium damsela subsp. piscicida</name>
    <name type="common">Pasteurella piscicida</name>
    <dbReference type="NCBI Taxonomy" id="38294"/>
    <lineage>
        <taxon>Bacteria</taxon>
        <taxon>Pseudomonadati</taxon>
        <taxon>Pseudomonadota</taxon>
        <taxon>Gammaproteobacteria</taxon>
        <taxon>Vibrionales</taxon>
        <taxon>Vibrionaceae</taxon>
        <taxon>Photobacterium</taxon>
    </lineage>
</organism>
<protein>
    <submittedName>
        <fullName evidence="2">Fimbrial assembly protein PilN</fullName>
    </submittedName>
    <submittedName>
        <fullName evidence="3">PilN domain-containing protein</fullName>
    </submittedName>
</protein>
<evidence type="ECO:0000256" key="1">
    <source>
        <dbReference type="SAM" id="Phobius"/>
    </source>
</evidence>
<evidence type="ECO:0000313" key="5">
    <source>
        <dbReference type="Proteomes" id="UP000516656"/>
    </source>
</evidence>
<name>A0A1Q9H2D4_PHODP</name>
<accession>A0A1Q9H2D4</accession>
<keyword evidence="1" id="KW-1133">Transmembrane helix</keyword>
<sequence length="213" mass="24238">MIQKLNLLPWREQKRKQHQQRFYAILLGSVLLSLGGVFTAGSYLEQQQQIQQQRNAIILQEVQKLEQRLALLPELDKQRAELNKRLAVITEIQTERNRVTNLFSVLPELVPHGVYLNDLSLKSDNVSVTGYGDSNGRLANLLSNAEQSLWLKDVSMHSILATKGVNAEDITKFSASFSMLKPHERAFKIAQQIEANKKAVTALQYQDLKEVMQ</sequence>
<dbReference type="Pfam" id="PF05137">
    <property type="entry name" value="PilN"/>
    <property type="match status" value="1"/>
</dbReference>
<reference evidence="4" key="2">
    <citation type="submission" date="2017-05" db="EMBL/GenBank/DDBJ databases">
        <title>Whole genome sequence of fish pathogenic bacteria, Photobacterium damselae subsp. piscicida, strain 91-197, isolated from hybrid striped bass (Morone sp.) in USA.</title>
        <authorList>
            <person name="Teru Y."/>
            <person name="Hikima J."/>
            <person name="Kono T."/>
            <person name="Sakai M."/>
            <person name="Takano T."/>
            <person name="Hawke J.P."/>
            <person name="Takeyama H."/>
            <person name="Aoki T."/>
        </authorList>
    </citation>
    <scope>NUCLEOTIDE SEQUENCE [LARGE SCALE GENOMIC DNA]</scope>
    <source>
        <strain evidence="4">91-197</strain>
    </source>
</reference>
<keyword evidence="1" id="KW-0472">Membrane</keyword>
<dbReference type="GO" id="GO:0043683">
    <property type="term" value="P:type IV pilus assembly"/>
    <property type="evidence" value="ECO:0007669"/>
    <property type="project" value="TreeGrafter"/>
</dbReference>
<dbReference type="InterPro" id="IPR007813">
    <property type="entry name" value="PilN"/>
</dbReference>
<dbReference type="RefSeq" id="WP_044174099.1">
    <property type="nucleotide sequence ID" value="NZ_AP018045.1"/>
</dbReference>
<dbReference type="EMBL" id="AP018045">
    <property type="protein sequence ID" value="BAX54402.1"/>
    <property type="molecule type" value="Genomic_DNA"/>
</dbReference>
<evidence type="ECO:0000313" key="2">
    <source>
        <dbReference type="EMBL" id="BAX54402.1"/>
    </source>
</evidence>
<dbReference type="PANTHER" id="PTHR40278:SF2">
    <property type="entry name" value="TYPE IV PILUS INNER MEMBRANE COMPONENT PILN"/>
    <property type="match status" value="1"/>
</dbReference>
<dbReference type="GO" id="GO:0043107">
    <property type="term" value="P:type IV pilus-dependent motility"/>
    <property type="evidence" value="ECO:0007669"/>
    <property type="project" value="TreeGrafter"/>
</dbReference>
<dbReference type="Proteomes" id="UP000218676">
    <property type="component" value="Chromosome 1"/>
</dbReference>